<dbReference type="PRINTS" id="PR00690">
    <property type="entry name" value="ADHESNFAMILY"/>
</dbReference>
<gene>
    <name evidence="9" type="ORF">FHS88_000722</name>
</gene>
<dbReference type="InterPro" id="IPR006128">
    <property type="entry name" value="Lipoprotein_PsaA-like"/>
</dbReference>
<dbReference type="InterPro" id="IPR006129">
    <property type="entry name" value="AdhesinB"/>
</dbReference>
<dbReference type="Pfam" id="PF01297">
    <property type="entry name" value="ZnuA"/>
    <property type="match status" value="1"/>
</dbReference>
<sequence length="322" mass="34037">MLRRTFLALPPALLAARVSAQPARLPVVASFSILGDMAAQIGGERIALTVIAGADADAHGFQPRPSDAAALRGARLVLRNGLGFDAWMDRMLRAASFQGAVVTTTEGITPRMMESHHHHGHGHGHAHGHDHGAGRRTQHSVGPRRVPDPHAWQDLRHGQAYVRTIAAALAAADPGGADGYRARADGYLARLAALDSWVRAEIAAVPPARRRVVTSHDAFGYFGDAYGITFLAPQGVSTEAEPSAQQVARLIRQIKAENITAVFMENIANPATLRRIAAEAGVTVGGRLYADALSGPGGPAPTYEAMFGHNVRLLVPAMRGAA</sequence>
<evidence type="ECO:0000256" key="8">
    <source>
        <dbReference type="SAM" id="SignalP"/>
    </source>
</evidence>
<name>A0A840XL19_9PROT</name>
<evidence type="ECO:0000313" key="10">
    <source>
        <dbReference type="Proteomes" id="UP000562254"/>
    </source>
</evidence>
<accession>A0A840XL19</accession>
<dbReference type="Gene3D" id="3.40.50.1980">
    <property type="entry name" value="Nitrogenase molybdenum iron protein domain"/>
    <property type="match status" value="2"/>
</dbReference>
<feature type="chain" id="PRO_5032284011" evidence="8">
    <location>
        <begin position="21"/>
        <end position="322"/>
    </location>
</feature>
<evidence type="ECO:0000256" key="1">
    <source>
        <dbReference type="ARBA" id="ARBA00004196"/>
    </source>
</evidence>
<evidence type="ECO:0000313" key="9">
    <source>
        <dbReference type="EMBL" id="MBB5688606.1"/>
    </source>
</evidence>
<comment type="subcellular location">
    <subcellularLocation>
        <location evidence="1">Cell envelope</location>
    </subcellularLocation>
</comment>
<dbReference type="GO" id="GO:0030001">
    <property type="term" value="P:metal ion transport"/>
    <property type="evidence" value="ECO:0007669"/>
    <property type="project" value="InterPro"/>
</dbReference>
<dbReference type="InterPro" id="IPR006127">
    <property type="entry name" value="ZnuA-like"/>
</dbReference>
<dbReference type="GO" id="GO:0046872">
    <property type="term" value="F:metal ion binding"/>
    <property type="evidence" value="ECO:0007669"/>
    <property type="project" value="UniProtKB-KW"/>
</dbReference>
<evidence type="ECO:0000256" key="5">
    <source>
        <dbReference type="ARBA" id="ARBA00022729"/>
    </source>
</evidence>
<dbReference type="Proteomes" id="UP000562254">
    <property type="component" value="Unassembled WGS sequence"/>
</dbReference>
<comment type="caution">
    <text evidence="9">The sequence shown here is derived from an EMBL/GenBank/DDBJ whole genome shotgun (WGS) entry which is preliminary data.</text>
</comment>
<dbReference type="EMBL" id="JACIJE010000002">
    <property type="protein sequence ID" value="MBB5688606.1"/>
    <property type="molecule type" value="Genomic_DNA"/>
</dbReference>
<evidence type="ECO:0000256" key="2">
    <source>
        <dbReference type="ARBA" id="ARBA00011028"/>
    </source>
</evidence>
<proteinExistence type="inferred from homology"/>
<keyword evidence="5 8" id="KW-0732">Signal</keyword>
<dbReference type="PANTHER" id="PTHR42953">
    <property type="entry name" value="HIGH-AFFINITY ZINC UPTAKE SYSTEM PROTEIN ZNUA-RELATED"/>
    <property type="match status" value="1"/>
</dbReference>
<feature type="region of interest" description="Disordered" evidence="7">
    <location>
        <begin position="114"/>
        <end position="145"/>
    </location>
</feature>
<feature type="compositionally biased region" description="Basic residues" evidence="7">
    <location>
        <begin position="116"/>
        <end position="126"/>
    </location>
</feature>
<dbReference type="RefSeq" id="WP_184481426.1">
    <property type="nucleotide sequence ID" value="NZ_JAAEDJ010000164.1"/>
</dbReference>
<evidence type="ECO:0000256" key="4">
    <source>
        <dbReference type="ARBA" id="ARBA00022723"/>
    </source>
</evidence>
<evidence type="ECO:0000256" key="3">
    <source>
        <dbReference type="ARBA" id="ARBA00022448"/>
    </source>
</evidence>
<dbReference type="GO" id="GO:0007155">
    <property type="term" value="P:cell adhesion"/>
    <property type="evidence" value="ECO:0007669"/>
    <property type="project" value="InterPro"/>
</dbReference>
<dbReference type="PANTHER" id="PTHR42953:SF1">
    <property type="entry name" value="METAL-BINDING PROTEIN HI_0362-RELATED"/>
    <property type="match status" value="1"/>
</dbReference>
<dbReference type="SUPFAM" id="SSF53807">
    <property type="entry name" value="Helical backbone' metal receptor"/>
    <property type="match status" value="1"/>
</dbReference>
<comment type="similarity">
    <text evidence="2 6">Belongs to the bacterial solute-binding protein 9 family.</text>
</comment>
<dbReference type="AlphaFoldDB" id="A0A840XL19"/>
<evidence type="ECO:0000256" key="6">
    <source>
        <dbReference type="RuleBase" id="RU003512"/>
    </source>
</evidence>
<dbReference type="InterPro" id="IPR050492">
    <property type="entry name" value="Bact_metal-bind_prot9"/>
</dbReference>
<keyword evidence="4" id="KW-0479">Metal-binding</keyword>
<reference evidence="9 10" key="1">
    <citation type="submission" date="2020-08" db="EMBL/GenBank/DDBJ databases">
        <title>Genomic Encyclopedia of Type Strains, Phase IV (KMG-IV): sequencing the most valuable type-strain genomes for metagenomic binning, comparative biology and taxonomic classification.</title>
        <authorList>
            <person name="Goeker M."/>
        </authorList>
    </citation>
    <scope>NUCLEOTIDE SEQUENCE [LARGE SCALE GENOMIC DNA]</scope>
    <source>
        <strain evidence="9 10">DSM 25895</strain>
    </source>
</reference>
<organism evidence="9 10">
    <name type="scientific">Neoroseomonas alkaliterrae</name>
    <dbReference type="NCBI Taxonomy" id="1452450"/>
    <lineage>
        <taxon>Bacteria</taxon>
        <taxon>Pseudomonadati</taxon>
        <taxon>Pseudomonadota</taxon>
        <taxon>Alphaproteobacteria</taxon>
        <taxon>Acetobacterales</taxon>
        <taxon>Acetobacteraceae</taxon>
        <taxon>Neoroseomonas</taxon>
    </lineage>
</organism>
<keyword evidence="10" id="KW-1185">Reference proteome</keyword>
<protein>
    <submittedName>
        <fullName evidence="9">Zinc/manganese transport system substrate-binding protein</fullName>
    </submittedName>
</protein>
<dbReference type="GO" id="GO:0030313">
    <property type="term" value="C:cell envelope"/>
    <property type="evidence" value="ECO:0007669"/>
    <property type="project" value="UniProtKB-SubCell"/>
</dbReference>
<feature type="signal peptide" evidence="8">
    <location>
        <begin position="1"/>
        <end position="20"/>
    </location>
</feature>
<evidence type="ECO:0000256" key="7">
    <source>
        <dbReference type="SAM" id="MobiDB-lite"/>
    </source>
</evidence>
<keyword evidence="3 6" id="KW-0813">Transport</keyword>
<dbReference type="PRINTS" id="PR00691">
    <property type="entry name" value="ADHESINB"/>
</dbReference>